<sequence>MNGENLAISQLSRSQEITSGYNEHDWYTVQLTFADTDSSSKQTDFYCDSSHSEKVVTLYIHDDYLDCAYSEEIGDPDKHSSSCNKKHWT</sequence>
<name>A0A1Q2GTH2_9GAMM</name>
<dbReference type="Proteomes" id="UP000188243">
    <property type="component" value="Chromosome"/>
</dbReference>
<dbReference type="EMBL" id="CP019628">
    <property type="protein sequence ID" value="AQP98415.1"/>
    <property type="molecule type" value="Genomic_DNA"/>
</dbReference>
<dbReference type="KEGG" id="paln:B0W48_00570"/>
<evidence type="ECO:0000313" key="2">
    <source>
        <dbReference type="Proteomes" id="UP000188243"/>
    </source>
</evidence>
<reference evidence="1 2" key="1">
    <citation type="submission" date="2017-02" db="EMBL/GenBank/DDBJ databases">
        <title>Complete genome sequence of the cold-active Pseudoalteromonas aliena strain EH1 isolated from Arctic seawater.</title>
        <authorList>
            <person name="Kim E."/>
            <person name="Heo E."/>
            <person name="Kim H."/>
            <person name="Kim D."/>
        </authorList>
    </citation>
    <scope>NUCLEOTIDE SEQUENCE [LARGE SCALE GENOMIC DNA]</scope>
    <source>
        <strain evidence="1 2">EH1</strain>
    </source>
</reference>
<organism evidence="1 2">
    <name type="scientific">Pseudoalteromonas aliena</name>
    <dbReference type="NCBI Taxonomy" id="247523"/>
    <lineage>
        <taxon>Bacteria</taxon>
        <taxon>Pseudomonadati</taxon>
        <taxon>Pseudomonadota</taxon>
        <taxon>Gammaproteobacteria</taxon>
        <taxon>Alteromonadales</taxon>
        <taxon>Pseudoalteromonadaceae</taxon>
        <taxon>Pseudoalteromonas</taxon>
    </lineage>
</organism>
<dbReference type="AlphaFoldDB" id="A0A1Q2GTH2"/>
<evidence type="ECO:0000313" key="1">
    <source>
        <dbReference type="EMBL" id="AQP98415.1"/>
    </source>
</evidence>
<accession>A0A1Q2GTH2</accession>
<proteinExistence type="predicted"/>
<protein>
    <submittedName>
        <fullName evidence="1">Uncharacterized protein</fullName>
    </submittedName>
</protein>
<gene>
    <name evidence="1" type="ORF">B0W48_00570</name>
</gene>